<keyword evidence="14" id="KW-1185">Reference proteome</keyword>
<dbReference type="GO" id="GO:0032040">
    <property type="term" value="C:small-subunit processome"/>
    <property type="evidence" value="ECO:0007669"/>
    <property type="project" value="EnsemblFungi"/>
</dbReference>
<evidence type="ECO:0000256" key="6">
    <source>
        <dbReference type="ARBA" id="ARBA00022884"/>
    </source>
</evidence>
<dbReference type="CDD" id="cd18787">
    <property type="entry name" value="SF2_C_DEAD"/>
    <property type="match status" value="1"/>
</dbReference>
<gene>
    <name evidence="12" type="ORF">MVLG_02598</name>
</gene>
<evidence type="ECO:0000313" key="14">
    <source>
        <dbReference type="Proteomes" id="UP000017200"/>
    </source>
</evidence>
<reference evidence="13" key="4">
    <citation type="submission" date="2015-06" db="UniProtKB">
        <authorList>
            <consortium name="EnsemblFungi"/>
        </authorList>
    </citation>
    <scope>IDENTIFICATION</scope>
</reference>
<dbReference type="PANTHER" id="PTHR47959:SF15">
    <property type="entry name" value="RNA HELICASE"/>
    <property type="match status" value="1"/>
</dbReference>
<proteinExistence type="inferred from homology"/>
<keyword evidence="5" id="KW-0067">ATP-binding</keyword>
<dbReference type="EC" id="3.6.4.13" evidence="1"/>
<dbReference type="PROSITE" id="PS51192">
    <property type="entry name" value="HELICASE_ATP_BIND_1"/>
    <property type="match status" value="1"/>
</dbReference>
<accession>U5H5N0</accession>
<dbReference type="OMA" id="EMAHSIM"/>
<dbReference type="InterPro" id="IPR011545">
    <property type="entry name" value="DEAD/DEAH_box_helicase_dom"/>
</dbReference>
<evidence type="ECO:0000256" key="7">
    <source>
        <dbReference type="ARBA" id="ARBA00024355"/>
    </source>
</evidence>
<dbReference type="EMBL" id="GL541662">
    <property type="protein sequence ID" value="KDE07198.1"/>
    <property type="molecule type" value="Genomic_DNA"/>
</dbReference>
<dbReference type="Proteomes" id="UP000017200">
    <property type="component" value="Unassembled WGS sequence"/>
</dbReference>
<dbReference type="GO" id="GO:0003723">
    <property type="term" value="F:RNA binding"/>
    <property type="evidence" value="ECO:0007669"/>
    <property type="project" value="UniProtKB-KW"/>
</dbReference>
<dbReference type="SUPFAM" id="SSF52540">
    <property type="entry name" value="P-loop containing nucleoside triphosphate hydrolases"/>
    <property type="match status" value="1"/>
</dbReference>
<evidence type="ECO:0000256" key="9">
    <source>
        <dbReference type="SAM" id="MobiDB-lite"/>
    </source>
</evidence>
<dbReference type="InterPro" id="IPR014001">
    <property type="entry name" value="Helicase_ATP-bd"/>
</dbReference>
<evidence type="ECO:0000256" key="5">
    <source>
        <dbReference type="ARBA" id="ARBA00022840"/>
    </source>
</evidence>
<evidence type="ECO:0000313" key="13">
    <source>
        <dbReference type="EnsemblFungi" id="MVLG_02598T0"/>
    </source>
</evidence>
<dbReference type="GO" id="GO:0000447">
    <property type="term" value="P:endonucleolytic cleavage in ITS1 to separate SSU-rRNA from 5.8S rRNA and LSU-rRNA from tricistronic rRNA transcript (SSU-rRNA, 5.8S rRNA, LSU-rRNA)"/>
    <property type="evidence" value="ECO:0007669"/>
    <property type="project" value="EnsemblFungi"/>
</dbReference>
<keyword evidence="2" id="KW-0547">Nucleotide-binding</keyword>
<dbReference type="Gene3D" id="3.40.50.300">
    <property type="entry name" value="P-loop containing nucleotide triphosphate hydrolases"/>
    <property type="match status" value="2"/>
</dbReference>
<dbReference type="EMBL" id="AEIJ01000244">
    <property type="status" value="NOT_ANNOTATED_CDS"/>
    <property type="molecule type" value="Genomic_DNA"/>
</dbReference>
<dbReference type="InterPro" id="IPR027417">
    <property type="entry name" value="P-loop_NTPase"/>
</dbReference>
<protein>
    <recommendedName>
        <fullName evidence="1">RNA helicase</fullName>
        <ecNumber evidence="1">3.6.4.13</ecNumber>
    </recommendedName>
</protein>
<evidence type="ECO:0000259" key="10">
    <source>
        <dbReference type="PROSITE" id="PS51192"/>
    </source>
</evidence>
<dbReference type="GO" id="GO:0005524">
    <property type="term" value="F:ATP binding"/>
    <property type="evidence" value="ECO:0007669"/>
    <property type="project" value="UniProtKB-KW"/>
</dbReference>
<dbReference type="HOGENOM" id="CLU_003041_1_4_1"/>
<dbReference type="FunCoup" id="U5H5N0">
    <property type="interactions" value="538"/>
</dbReference>
<reference evidence="12 14" key="3">
    <citation type="journal article" date="2015" name="BMC Genomics">
        <title>Sex and parasites: genomic and transcriptomic analysis of Microbotryum lychnidis-dioicae, the biotrophic and plant-castrating anther smut fungus.</title>
        <authorList>
            <person name="Perlin M.H."/>
            <person name="Amselem J."/>
            <person name="Fontanillas E."/>
            <person name="Toh S.S."/>
            <person name="Chen Z."/>
            <person name="Goldberg J."/>
            <person name="Duplessis S."/>
            <person name="Henrissat B."/>
            <person name="Young S."/>
            <person name="Zeng Q."/>
            <person name="Aguileta G."/>
            <person name="Petit E."/>
            <person name="Badouin H."/>
            <person name="Andrews J."/>
            <person name="Razeeq D."/>
            <person name="Gabaldon T."/>
            <person name="Quesneville H."/>
            <person name="Giraud T."/>
            <person name="Hood M.E."/>
            <person name="Schultz D.J."/>
            <person name="Cuomo C.A."/>
        </authorList>
    </citation>
    <scope>NUCLEOTIDE SEQUENCE [LARGE SCALE GENOMIC DNA]</scope>
    <source>
        <strain evidence="12">P1A1 Lamole</strain>
        <strain evidence="14">p1A1 Lamole</strain>
    </source>
</reference>
<comment type="catalytic activity">
    <reaction evidence="8">
        <text>ATP + H2O = ADP + phosphate + H(+)</text>
        <dbReference type="Rhea" id="RHEA:13065"/>
        <dbReference type="ChEBI" id="CHEBI:15377"/>
        <dbReference type="ChEBI" id="CHEBI:15378"/>
        <dbReference type="ChEBI" id="CHEBI:30616"/>
        <dbReference type="ChEBI" id="CHEBI:43474"/>
        <dbReference type="ChEBI" id="CHEBI:456216"/>
        <dbReference type="EC" id="3.6.4.13"/>
    </reaction>
</comment>
<evidence type="ECO:0000256" key="2">
    <source>
        <dbReference type="ARBA" id="ARBA00022741"/>
    </source>
</evidence>
<dbReference type="STRING" id="683840.U5H5N0"/>
<keyword evidence="3" id="KW-0378">Hydrolase</keyword>
<feature type="compositionally biased region" description="Basic and acidic residues" evidence="9">
    <location>
        <begin position="245"/>
        <end position="262"/>
    </location>
</feature>
<feature type="domain" description="Helicase C-terminal" evidence="11">
    <location>
        <begin position="374"/>
        <end position="536"/>
    </location>
</feature>
<dbReference type="Pfam" id="PF00271">
    <property type="entry name" value="Helicase_C"/>
    <property type="match status" value="1"/>
</dbReference>
<dbReference type="OrthoDB" id="360161at2759"/>
<reference evidence="14" key="1">
    <citation type="submission" date="2010-11" db="EMBL/GenBank/DDBJ databases">
        <title>The genome sequence of Microbotryum violaceum strain p1A1 Lamole.</title>
        <authorList>
            <person name="Cuomo C."/>
            <person name="Perlin M."/>
            <person name="Young S.K."/>
            <person name="Zeng Q."/>
            <person name="Gargeya S."/>
            <person name="Alvarado L."/>
            <person name="Berlin A."/>
            <person name="Chapman S.B."/>
            <person name="Chen Z."/>
            <person name="Freedman E."/>
            <person name="Gellesch M."/>
            <person name="Goldberg J."/>
            <person name="Griggs A."/>
            <person name="Gujja S."/>
            <person name="Heilman E."/>
            <person name="Heiman D."/>
            <person name="Howarth C."/>
            <person name="Mehta T."/>
            <person name="Neiman D."/>
            <person name="Pearson M."/>
            <person name="Roberts A."/>
            <person name="Saif S."/>
            <person name="Shea T."/>
            <person name="Shenoy N."/>
            <person name="Sisk P."/>
            <person name="Stolte C."/>
            <person name="Sykes S."/>
            <person name="White J."/>
            <person name="Yandava C."/>
            <person name="Haas B."/>
            <person name="Nusbaum C."/>
            <person name="Birren B."/>
        </authorList>
    </citation>
    <scope>NUCLEOTIDE SEQUENCE [LARGE SCALE GENOMIC DNA]</scope>
    <source>
        <strain evidence="14">p1A1 Lamole</strain>
    </source>
</reference>
<name>U5H5N0_USTV1</name>
<dbReference type="GO" id="GO:0005829">
    <property type="term" value="C:cytosol"/>
    <property type="evidence" value="ECO:0007669"/>
    <property type="project" value="TreeGrafter"/>
</dbReference>
<evidence type="ECO:0000256" key="4">
    <source>
        <dbReference type="ARBA" id="ARBA00022806"/>
    </source>
</evidence>
<dbReference type="AlphaFoldDB" id="U5H5N0"/>
<feature type="domain" description="Helicase ATP-binding" evidence="10">
    <location>
        <begin position="144"/>
        <end position="362"/>
    </location>
</feature>
<dbReference type="InterPro" id="IPR050079">
    <property type="entry name" value="DEAD_box_RNA_helicase"/>
</dbReference>
<comment type="similarity">
    <text evidence="7">Belongs to the DEAD box helicase family. DDX52/ROK1 subfamily.</text>
</comment>
<dbReference type="GO" id="GO:0000472">
    <property type="term" value="P:endonucleolytic cleavage to generate mature 5'-end of SSU-rRNA from (SSU-rRNA, 5.8S rRNA, LSU-rRNA)"/>
    <property type="evidence" value="ECO:0007669"/>
    <property type="project" value="EnsemblFungi"/>
</dbReference>
<keyword evidence="4" id="KW-0347">Helicase</keyword>
<dbReference type="SMART" id="SM00487">
    <property type="entry name" value="DEXDc"/>
    <property type="match status" value="1"/>
</dbReference>
<sequence length="597" mass="66082">MDAFKILAAGTRFDRRRFNQDIQAFEPKSQTPRVASTSTVLPSELDFFGNVTAPPESTETASKKRKKSKSNHQQQQQQQQQPPEALDYATLLRTKRIKCTGDDVPNPIPSWNHLPQNAQTTLLHNNWTTKMHLHEPTGIQMSAWGIMLENRDLLACAPTGSGKTLSFLVPLLLSVTLSTSDDPSTKKGPIAPRAIILEPTRELAMQVQREALALSQGSRWKIRVLGEDGFGDGQKPVKKNKKRSKAEQKGGKERSETTEKGAEEAELLLEEKQEEEGGVVEILISTPLRLIYSIKSSQVSVVGTSHLILDESDKLFELNFLTQTDEIISHLPSTTQKAMFSATLPSSIEELAKTVMKPSLIRAIVGHKDAANDQIDQTLLFVGAEDHKLLSLRTLIAQGQFTPPVLIFVQSILRAKELATELVLDGINVDTIHAERTAAERDAAVQAFAQGKVWCLIATDVLGRGVDFRGVKLVINYDFPQSAGSYVHRIGRTGRAGNPGKAITFFTQADAPYLKIIVNVMRSSGCAVPSYMLDLKAPSQDDKKRLRLKPVGRKDISRTNGSGNKDARDRKGKKRQRIMGGEEGVFKKRKEKIQIEE</sequence>
<dbReference type="GO" id="GO:0048254">
    <property type="term" value="P:snoRNA localization"/>
    <property type="evidence" value="ECO:0007669"/>
    <property type="project" value="EnsemblFungi"/>
</dbReference>
<keyword evidence="6" id="KW-0694">RNA-binding</keyword>
<dbReference type="PROSITE" id="PS51194">
    <property type="entry name" value="HELICASE_CTER"/>
    <property type="match status" value="1"/>
</dbReference>
<evidence type="ECO:0000259" key="11">
    <source>
        <dbReference type="PROSITE" id="PS51194"/>
    </source>
</evidence>
<dbReference type="InParanoid" id="U5H5N0"/>
<dbReference type="GO" id="GO:0003724">
    <property type="term" value="F:RNA helicase activity"/>
    <property type="evidence" value="ECO:0007669"/>
    <property type="project" value="UniProtKB-EC"/>
</dbReference>
<dbReference type="InterPro" id="IPR001650">
    <property type="entry name" value="Helicase_C-like"/>
</dbReference>
<evidence type="ECO:0000256" key="1">
    <source>
        <dbReference type="ARBA" id="ARBA00012552"/>
    </source>
</evidence>
<dbReference type="Pfam" id="PF00270">
    <property type="entry name" value="DEAD"/>
    <property type="match status" value="1"/>
</dbReference>
<evidence type="ECO:0000256" key="3">
    <source>
        <dbReference type="ARBA" id="ARBA00022801"/>
    </source>
</evidence>
<dbReference type="EnsemblFungi" id="MVLG_02598T0">
    <property type="protein sequence ID" value="MVLG_02598T0"/>
    <property type="gene ID" value="MVLG_02598"/>
</dbReference>
<feature type="region of interest" description="Disordered" evidence="9">
    <location>
        <begin position="231"/>
        <end position="262"/>
    </location>
</feature>
<dbReference type="SMART" id="SM00490">
    <property type="entry name" value="HELICc"/>
    <property type="match status" value="1"/>
</dbReference>
<dbReference type="PANTHER" id="PTHR47959">
    <property type="entry name" value="ATP-DEPENDENT RNA HELICASE RHLE-RELATED"/>
    <property type="match status" value="1"/>
</dbReference>
<feature type="region of interest" description="Disordered" evidence="9">
    <location>
        <begin position="543"/>
        <end position="597"/>
    </location>
</feature>
<dbReference type="GO" id="GO:0000480">
    <property type="term" value="P:endonucleolytic cleavage in 5'-ETS of tricistronic rRNA transcript (SSU-rRNA, 5.8S rRNA, LSU-rRNA)"/>
    <property type="evidence" value="ECO:0007669"/>
    <property type="project" value="EnsemblFungi"/>
</dbReference>
<organism evidence="12">
    <name type="scientific">Microbotryum lychnidis-dioicae (strain p1A1 Lamole / MvSl-1064)</name>
    <name type="common">Anther smut fungus</name>
    <dbReference type="NCBI Taxonomy" id="683840"/>
    <lineage>
        <taxon>Eukaryota</taxon>
        <taxon>Fungi</taxon>
        <taxon>Dikarya</taxon>
        <taxon>Basidiomycota</taxon>
        <taxon>Pucciniomycotina</taxon>
        <taxon>Microbotryomycetes</taxon>
        <taxon>Microbotryales</taxon>
        <taxon>Microbotryaceae</taxon>
        <taxon>Microbotryum</taxon>
    </lineage>
</organism>
<feature type="region of interest" description="Disordered" evidence="9">
    <location>
        <begin position="44"/>
        <end position="85"/>
    </location>
</feature>
<evidence type="ECO:0000313" key="12">
    <source>
        <dbReference type="EMBL" id="KDE07198.1"/>
    </source>
</evidence>
<dbReference type="GO" id="GO:0016787">
    <property type="term" value="F:hydrolase activity"/>
    <property type="evidence" value="ECO:0007669"/>
    <property type="project" value="UniProtKB-KW"/>
</dbReference>
<reference evidence="12" key="2">
    <citation type="submission" date="2010-11" db="EMBL/GenBank/DDBJ databases">
        <authorList>
            <consortium name="The Broad Institute Genome Sequencing Platform"/>
            <person name="Earl A."/>
            <person name="Ward D."/>
            <person name="Feldgarden M."/>
            <person name="Gevers D."/>
            <person name="Butler R."/>
            <person name="Young S.K."/>
            <person name="Zeng Q."/>
            <person name="Gargeya S."/>
            <person name="Fitzgerald M."/>
            <person name="Haas B."/>
            <person name="Abouelleil A."/>
            <person name="Alvarado L."/>
            <person name="Arachchi H.M."/>
            <person name="Berlin A."/>
            <person name="Brown A."/>
            <person name="Chapman S.B."/>
            <person name="Chen Z."/>
            <person name="Dunbar C."/>
            <person name="Freedman E."/>
            <person name="Gearin G."/>
            <person name="Gellesch M."/>
            <person name="Goldberg J."/>
            <person name="Griggs A."/>
            <person name="Gujja S."/>
            <person name="Heilman E."/>
            <person name="Heiman D."/>
            <person name="Howarth C."/>
            <person name="Larson L."/>
            <person name="Lui A."/>
            <person name="MacDonald P.J.P."/>
            <person name="Mehta T."/>
            <person name="Montmayeur A."/>
            <person name="Murphy C."/>
            <person name="Neiman D."/>
            <person name="Pearson M."/>
            <person name="Priest M."/>
            <person name="Roberts A."/>
            <person name="Saif S."/>
            <person name="Shea T."/>
            <person name="Shenoy N."/>
            <person name="Sisk P."/>
            <person name="Stolte C."/>
            <person name="Sykes S."/>
            <person name="White J."/>
            <person name="Yandava C."/>
            <person name="Wortman J."/>
            <person name="Nusbaum C."/>
            <person name="Birren B."/>
        </authorList>
    </citation>
    <scope>NUCLEOTIDE SEQUENCE</scope>
    <source>
        <strain evidence="12">P1A1 Lamole</strain>
    </source>
</reference>
<evidence type="ECO:0000256" key="8">
    <source>
        <dbReference type="ARBA" id="ARBA00047984"/>
    </source>
</evidence>